<evidence type="ECO:0000313" key="2">
    <source>
        <dbReference type="EMBL" id="KAF9330207.1"/>
    </source>
</evidence>
<protein>
    <submittedName>
        <fullName evidence="2">Uncharacterized protein</fullName>
    </submittedName>
</protein>
<accession>A0A9P5SKL9</accession>
<reference evidence="2" key="1">
    <citation type="journal article" date="2020" name="Fungal Divers.">
        <title>Resolving the Mortierellaceae phylogeny through synthesis of multi-gene phylogenetics and phylogenomics.</title>
        <authorList>
            <person name="Vandepol N."/>
            <person name="Liber J."/>
            <person name="Desiro A."/>
            <person name="Na H."/>
            <person name="Kennedy M."/>
            <person name="Barry K."/>
            <person name="Grigoriev I.V."/>
            <person name="Miller A.N."/>
            <person name="O'Donnell K."/>
            <person name="Stajich J.E."/>
            <person name="Bonito G."/>
        </authorList>
    </citation>
    <scope>NUCLEOTIDE SEQUENCE</scope>
    <source>
        <strain evidence="2">NVP1</strain>
    </source>
</reference>
<proteinExistence type="predicted"/>
<keyword evidence="3" id="KW-1185">Reference proteome</keyword>
<feature type="compositionally biased region" description="Polar residues" evidence="1">
    <location>
        <begin position="106"/>
        <end position="125"/>
    </location>
</feature>
<name>A0A9P5SKL9_9FUNG</name>
<evidence type="ECO:0000313" key="3">
    <source>
        <dbReference type="Proteomes" id="UP000696485"/>
    </source>
</evidence>
<comment type="caution">
    <text evidence="2">The sequence shown here is derived from an EMBL/GenBank/DDBJ whole genome shotgun (WGS) entry which is preliminary data.</text>
</comment>
<feature type="region of interest" description="Disordered" evidence="1">
    <location>
        <begin position="1"/>
        <end position="26"/>
    </location>
</feature>
<sequence length="125" mass="13405">MSNYDPPRQPSSSPPSSPSASDTDTLVSYLTSVMSKGQEAFEHAKGFGHRASEQLSYTATQTQTQAQRATNYVSGRSSSSADNDLFGSGYAHGAANRQINRGDWSGSRSFSGLPQYRSQVDSNNS</sequence>
<feature type="compositionally biased region" description="Low complexity" evidence="1">
    <location>
        <begin position="58"/>
        <end position="70"/>
    </location>
</feature>
<dbReference type="Proteomes" id="UP000696485">
    <property type="component" value="Unassembled WGS sequence"/>
</dbReference>
<dbReference type="EMBL" id="JAAAUY010000414">
    <property type="protein sequence ID" value="KAF9330207.1"/>
    <property type="molecule type" value="Genomic_DNA"/>
</dbReference>
<feature type="region of interest" description="Disordered" evidence="1">
    <location>
        <begin position="56"/>
        <end position="125"/>
    </location>
</feature>
<feature type="compositionally biased region" description="Polar residues" evidence="1">
    <location>
        <begin position="71"/>
        <end position="82"/>
    </location>
</feature>
<organism evidence="2 3">
    <name type="scientific">Podila minutissima</name>
    <dbReference type="NCBI Taxonomy" id="64525"/>
    <lineage>
        <taxon>Eukaryota</taxon>
        <taxon>Fungi</taxon>
        <taxon>Fungi incertae sedis</taxon>
        <taxon>Mucoromycota</taxon>
        <taxon>Mortierellomycotina</taxon>
        <taxon>Mortierellomycetes</taxon>
        <taxon>Mortierellales</taxon>
        <taxon>Mortierellaceae</taxon>
        <taxon>Podila</taxon>
    </lineage>
</organism>
<dbReference type="AlphaFoldDB" id="A0A9P5SKL9"/>
<feature type="compositionally biased region" description="Pro residues" evidence="1">
    <location>
        <begin position="7"/>
        <end position="17"/>
    </location>
</feature>
<evidence type="ECO:0000256" key="1">
    <source>
        <dbReference type="SAM" id="MobiDB-lite"/>
    </source>
</evidence>
<gene>
    <name evidence="2" type="ORF">BG006_006825</name>
</gene>